<evidence type="ECO:0000313" key="6">
    <source>
        <dbReference type="EMBL" id="QNN66611.1"/>
    </source>
</evidence>
<evidence type="ECO:0000256" key="4">
    <source>
        <dbReference type="ARBA" id="ARBA00023172"/>
    </source>
</evidence>
<dbReference type="Gene3D" id="1.10.443.10">
    <property type="entry name" value="Intergrase catalytic core"/>
    <property type="match status" value="1"/>
</dbReference>
<evidence type="ECO:0000313" key="7">
    <source>
        <dbReference type="Proteomes" id="UP000515971"/>
    </source>
</evidence>
<evidence type="ECO:0000259" key="5">
    <source>
        <dbReference type="PROSITE" id="PS51898"/>
    </source>
</evidence>
<dbReference type="Gene3D" id="1.10.150.130">
    <property type="match status" value="1"/>
</dbReference>
<evidence type="ECO:0000256" key="3">
    <source>
        <dbReference type="ARBA" id="ARBA00023125"/>
    </source>
</evidence>
<comment type="similarity">
    <text evidence="1">Belongs to the 'phage' integrase family.</text>
</comment>
<evidence type="ECO:0000256" key="2">
    <source>
        <dbReference type="ARBA" id="ARBA00022908"/>
    </source>
</evidence>
<dbReference type="EMBL" id="CP060718">
    <property type="protein sequence ID" value="QNN66611.1"/>
    <property type="molecule type" value="Genomic_DNA"/>
</dbReference>
<feature type="domain" description="Tyr recombinase" evidence="5">
    <location>
        <begin position="204"/>
        <end position="387"/>
    </location>
</feature>
<dbReference type="GO" id="GO:0006310">
    <property type="term" value="P:DNA recombination"/>
    <property type="evidence" value="ECO:0007669"/>
    <property type="project" value="UniProtKB-KW"/>
</dbReference>
<sequence length="407" mass="46408">MRAKLTKRVVDEAKPAVKATFIWDTQLKGFGLKIEPTGTKTYLYQYRLGGRGVTPKRISIGKHGSPWTPDTARDEAERHAFAVKQQGIDPQAVKQQGRNDAVTLAFDKYAERFIKEYLPQNWQRWQNEGARLLRREVVPHFRSTPLPSIAKRDVTALFDKLKNRPGIAKNTSTVLRKLLNWAVERGELDHSPMDRIALPKAPAARERYLNDHELAALYRATEKLDHPYSRAVRTLIFTGQRRDEVADMVWTEVDLNEAQWTIPATRTKNGKSHIVPLSTQVITLLKATGTKKGYLFTASGNGPIQNWSYWKRKIDKLFAAELAVTKLPPPLPWKVHDLRRSVHTGMQRLGEHRDVVEALANRAVREGVAAVYQRHDYRAEMQRAAQRWADHITALVSKKPDAVREAA</sequence>
<dbReference type="GO" id="GO:0015074">
    <property type="term" value="P:DNA integration"/>
    <property type="evidence" value="ECO:0007669"/>
    <property type="project" value="UniProtKB-KW"/>
</dbReference>
<dbReference type="KEGG" id="slut:H9L13_07780"/>
<dbReference type="SUPFAM" id="SSF56349">
    <property type="entry name" value="DNA breaking-rejoining enzymes"/>
    <property type="match status" value="1"/>
</dbReference>
<keyword evidence="7" id="KW-1185">Reference proteome</keyword>
<dbReference type="Gene3D" id="3.30.160.390">
    <property type="entry name" value="Integrase, DNA-binding domain"/>
    <property type="match status" value="1"/>
</dbReference>
<accession>A0A7G9SFI6</accession>
<dbReference type="PROSITE" id="PS51898">
    <property type="entry name" value="TYR_RECOMBINASE"/>
    <property type="match status" value="1"/>
</dbReference>
<evidence type="ECO:0000256" key="1">
    <source>
        <dbReference type="ARBA" id="ARBA00008857"/>
    </source>
</evidence>
<dbReference type="InterPro" id="IPR002104">
    <property type="entry name" value="Integrase_catalytic"/>
</dbReference>
<dbReference type="InterPro" id="IPR013762">
    <property type="entry name" value="Integrase-like_cat_sf"/>
</dbReference>
<keyword evidence="3" id="KW-0238">DNA-binding</keyword>
<dbReference type="InterPro" id="IPR010998">
    <property type="entry name" value="Integrase_recombinase_N"/>
</dbReference>
<dbReference type="InterPro" id="IPR050808">
    <property type="entry name" value="Phage_Integrase"/>
</dbReference>
<name>A0A7G9SFI6_9SPHN</name>
<keyword evidence="2" id="KW-0229">DNA integration</keyword>
<dbReference type="InterPro" id="IPR038488">
    <property type="entry name" value="Integrase_DNA-bd_sf"/>
</dbReference>
<dbReference type="CDD" id="cd00801">
    <property type="entry name" value="INT_P4_C"/>
    <property type="match status" value="1"/>
</dbReference>
<dbReference type="AlphaFoldDB" id="A0A7G9SFI6"/>
<dbReference type="RefSeq" id="WP_187537203.1">
    <property type="nucleotide sequence ID" value="NZ_BAABJT010000001.1"/>
</dbReference>
<reference evidence="6 7" key="1">
    <citation type="submission" date="2020-08" db="EMBL/GenBank/DDBJ databases">
        <title>Genome sequence of Sphingomonas lutea KCTC 23642T.</title>
        <authorList>
            <person name="Hyun D.-W."/>
            <person name="Bae J.-W."/>
        </authorList>
    </citation>
    <scope>NUCLEOTIDE SEQUENCE [LARGE SCALE GENOMIC DNA]</scope>
    <source>
        <strain evidence="6 7">KCTC 23642</strain>
    </source>
</reference>
<proteinExistence type="inferred from homology"/>
<organism evidence="6 7">
    <name type="scientific">Sphingomonas lutea</name>
    <dbReference type="NCBI Taxonomy" id="1045317"/>
    <lineage>
        <taxon>Bacteria</taxon>
        <taxon>Pseudomonadati</taxon>
        <taxon>Pseudomonadota</taxon>
        <taxon>Alphaproteobacteria</taxon>
        <taxon>Sphingomonadales</taxon>
        <taxon>Sphingomonadaceae</taxon>
        <taxon>Sphingomonas</taxon>
    </lineage>
</organism>
<dbReference type="Pfam" id="PF00589">
    <property type="entry name" value="Phage_integrase"/>
    <property type="match status" value="1"/>
</dbReference>
<keyword evidence="4" id="KW-0233">DNA recombination</keyword>
<dbReference type="InterPro" id="IPR025166">
    <property type="entry name" value="Integrase_DNA_bind_dom"/>
</dbReference>
<dbReference type="GO" id="GO:0003677">
    <property type="term" value="F:DNA binding"/>
    <property type="evidence" value="ECO:0007669"/>
    <property type="project" value="UniProtKB-KW"/>
</dbReference>
<dbReference type="PANTHER" id="PTHR30629">
    <property type="entry name" value="PROPHAGE INTEGRASE"/>
    <property type="match status" value="1"/>
</dbReference>
<protein>
    <submittedName>
        <fullName evidence="6">Tyrosine-type recombinase/integrase</fullName>
    </submittedName>
</protein>
<gene>
    <name evidence="6" type="ORF">H9L13_07780</name>
</gene>
<dbReference type="Proteomes" id="UP000515971">
    <property type="component" value="Chromosome"/>
</dbReference>
<dbReference type="PANTHER" id="PTHR30629:SF2">
    <property type="entry name" value="PROPHAGE INTEGRASE INTS-RELATED"/>
    <property type="match status" value="1"/>
</dbReference>
<dbReference type="InterPro" id="IPR011010">
    <property type="entry name" value="DNA_brk_join_enz"/>
</dbReference>
<dbReference type="Pfam" id="PF13356">
    <property type="entry name" value="Arm-DNA-bind_3"/>
    <property type="match status" value="1"/>
</dbReference>